<organism evidence="3 4">
    <name type="scientific">Neocucurbitaria cava</name>
    <dbReference type="NCBI Taxonomy" id="798079"/>
    <lineage>
        <taxon>Eukaryota</taxon>
        <taxon>Fungi</taxon>
        <taxon>Dikarya</taxon>
        <taxon>Ascomycota</taxon>
        <taxon>Pezizomycotina</taxon>
        <taxon>Dothideomycetes</taxon>
        <taxon>Pleosporomycetidae</taxon>
        <taxon>Pleosporales</taxon>
        <taxon>Pleosporineae</taxon>
        <taxon>Cucurbitariaceae</taxon>
        <taxon>Neocucurbitaria</taxon>
    </lineage>
</organism>
<feature type="domain" description="Luciferase" evidence="2">
    <location>
        <begin position="180"/>
        <end position="252"/>
    </location>
</feature>
<comment type="caution">
    <text evidence="3">The sequence shown here is derived from an EMBL/GenBank/DDBJ whole genome shotgun (WGS) entry which is preliminary data.</text>
</comment>
<gene>
    <name evidence="3" type="ORF">N0V83_007060</name>
</gene>
<name>A0A9W8Y6X0_9PLEO</name>
<dbReference type="InterPro" id="IPR048273">
    <property type="entry name" value="Luciferase"/>
</dbReference>
<dbReference type="AlphaFoldDB" id="A0A9W8Y6X0"/>
<protein>
    <recommendedName>
        <fullName evidence="2">Luciferase domain-containing protein</fullName>
    </recommendedName>
</protein>
<keyword evidence="1" id="KW-0472">Membrane</keyword>
<keyword evidence="1" id="KW-1133">Transmembrane helix</keyword>
<evidence type="ECO:0000259" key="2">
    <source>
        <dbReference type="Pfam" id="PF17648"/>
    </source>
</evidence>
<sequence>MVDLLQHTSGLKAPLQILHPFPTTMLTESHIHIFTTILTLLLPIVTAFYIHHDYQAFLSLGPGGTPATPLGYLKIKLLSLICLRDPLRPLPIPPHFRPQKGYFNDDGALPKRKGTKPIVQGIAPQRQQTQKSDCKVYARIVEKIKQVASDPRNQLLERTSCFEKHSSGLFTSIPITRTCGGEICHAHPSDGSMHMTLHPADAKLVLENGWGERHPLARGGWCRRFVPREFVLIYAPRDEDEVEIMMRIVAASVWWVSGVDVNGDENGPRRRSADVAAVSKAMEGNECWACKAHGCGSKVEKMTGSA</sequence>
<keyword evidence="4" id="KW-1185">Reference proteome</keyword>
<dbReference type="OrthoDB" id="9987011at2759"/>
<reference evidence="3" key="1">
    <citation type="submission" date="2022-10" db="EMBL/GenBank/DDBJ databases">
        <title>Tapping the CABI collections for fungal endophytes: first genome assemblies for Collariella, Neodidymelliopsis, Ascochyta clinopodiicola, Didymella pomorum, Didymosphaeria variabile, Neocosmospora piperis and Neocucurbitaria cava.</title>
        <authorList>
            <person name="Hill R."/>
        </authorList>
    </citation>
    <scope>NUCLEOTIDE SEQUENCE</scope>
    <source>
        <strain evidence="3">IMI 356814</strain>
    </source>
</reference>
<dbReference type="InterPro" id="IPR040841">
    <property type="entry name" value="Luciferase_dom"/>
</dbReference>
<dbReference type="Pfam" id="PF17648">
    <property type="entry name" value="Luciferase"/>
    <property type="match status" value="1"/>
</dbReference>
<evidence type="ECO:0000256" key="1">
    <source>
        <dbReference type="SAM" id="Phobius"/>
    </source>
</evidence>
<dbReference type="EMBL" id="JAPEUY010000012">
    <property type="protein sequence ID" value="KAJ4367477.1"/>
    <property type="molecule type" value="Genomic_DNA"/>
</dbReference>
<dbReference type="PANTHER" id="PTHR38695:SF1">
    <property type="entry name" value="AMINO ACID PERMEASE_ SLC12A DOMAIN-CONTAINING PROTEIN"/>
    <property type="match status" value="1"/>
</dbReference>
<dbReference type="PANTHER" id="PTHR38695">
    <property type="entry name" value="AMINO ACID PERMEASE_ SLC12A DOMAIN-CONTAINING PROTEIN"/>
    <property type="match status" value="1"/>
</dbReference>
<accession>A0A9W8Y6X0</accession>
<proteinExistence type="predicted"/>
<evidence type="ECO:0000313" key="4">
    <source>
        <dbReference type="Proteomes" id="UP001140560"/>
    </source>
</evidence>
<keyword evidence="1" id="KW-0812">Transmembrane</keyword>
<feature type="transmembrane region" description="Helical" evidence="1">
    <location>
        <begin position="31"/>
        <end position="50"/>
    </location>
</feature>
<dbReference type="Proteomes" id="UP001140560">
    <property type="component" value="Unassembled WGS sequence"/>
</dbReference>
<evidence type="ECO:0000313" key="3">
    <source>
        <dbReference type="EMBL" id="KAJ4367477.1"/>
    </source>
</evidence>